<name>A0AA40D6F4_9PEZI</name>
<feature type="region of interest" description="Disordered" evidence="1">
    <location>
        <begin position="301"/>
        <end position="433"/>
    </location>
</feature>
<evidence type="ECO:0000256" key="1">
    <source>
        <dbReference type="SAM" id="MobiDB-lite"/>
    </source>
</evidence>
<comment type="caution">
    <text evidence="2">The sequence shown here is derived from an EMBL/GenBank/DDBJ whole genome shotgun (WGS) entry which is preliminary data.</text>
</comment>
<dbReference type="SUPFAM" id="SSF57903">
    <property type="entry name" value="FYVE/PHD zinc finger"/>
    <property type="match status" value="1"/>
</dbReference>
<feature type="compositionally biased region" description="Basic and acidic residues" evidence="1">
    <location>
        <begin position="331"/>
        <end position="342"/>
    </location>
</feature>
<gene>
    <name evidence="2" type="ORF">DIS24_g360</name>
</gene>
<dbReference type="Proteomes" id="UP001175001">
    <property type="component" value="Unassembled WGS sequence"/>
</dbReference>
<evidence type="ECO:0000313" key="3">
    <source>
        <dbReference type="Proteomes" id="UP001175001"/>
    </source>
</evidence>
<dbReference type="AlphaFoldDB" id="A0AA40D6F4"/>
<feature type="compositionally biased region" description="Basic and acidic residues" evidence="1">
    <location>
        <begin position="403"/>
        <end position="413"/>
    </location>
</feature>
<dbReference type="Gene3D" id="3.30.40.10">
    <property type="entry name" value="Zinc/RING finger domain, C3HC4 (zinc finger)"/>
    <property type="match status" value="1"/>
</dbReference>
<proteinExistence type="predicted"/>
<organism evidence="2 3">
    <name type="scientific">Lasiodiplodia hormozganensis</name>
    <dbReference type="NCBI Taxonomy" id="869390"/>
    <lineage>
        <taxon>Eukaryota</taxon>
        <taxon>Fungi</taxon>
        <taxon>Dikarya</taxon>
        <taxon>Ascomycota</taxon>
        <taxon>Pezizomycotina</taxon>
        <taxon>Dothideomycetes</taxon>
        <taxon>Dothideomycetes incertae sedis</taxon>
        <taxon>Botryosphaeriales</taxon>
        <taxon>Botryosphaeriaceae</taxon>
        <taxon>Lasiodiplodia</taxon>
    </lineage>
</organism>
<dbReference type="EMBL" id="JAUJDW010000001">
    <property type="protein sequence ID" value="KAK0664842.1"/>
    <property type="molecule type" value="Genomic_DNA"/>
</dbReference>
<dbReference type="InterPro" id="IPR013083">
    <property type="entry name" value="Znf_RING/FYVE/PHD"/>
</dbReference>
<protein>
    <submittedName>
        <fullName evidence="2">Uncharacterized protein</fullName>
    </submittedName>
</protein>
<feature type="compositionally biased region" description="Acidic residues" evidence="1">
    <location>
        <begin position="350"/>
        <end position="368"/>
    </location>
</feature>
<accession>A0AA40D6F4</accession>
<reference evidence="2" key="1">
    <citation type="submission" date="2023-06" db="EMBL/GenBank/DDBJ databases">
        <title>Multi-omics analyses reveal the molecular pathogenesis toolkit of Lasiodiplodia hormozganensis, a cross-kingdom pathogen.</title>
        <authorList>
            <person name="Felix C."/>
            <person name="Meneses R."/>
            <person name="Goncalves M.F.M."/>
            <person name="Tilleman L."/>
            <person name="Duarte A.S."/>
            <person name="Jorrin-Novo J.V."/>
            <person name="Van De Peer Y."/>
            <person name="Deforce D."/>
            <person name="Van Nieuwerburgh F."/>
            <person name="Esteves A.C."/>
            <person name="Alves A."/>
        </authorList>
    </citation>
    <scope>NUCLEOTIDE SEQUENCE</scope>
    <source>
        <strain evidence="2">CBS 339.90</strain>
    </source>
</reference>
<evidence type="ECO:0000313" key="2">
    <source>
        <dbReference type="EMBL" id="KAK0664842.1"/>
    </source>
</evidence>
<dbReference type="InterPro" id="IPR011011">
    <property type="entry name" value="Znf_FYVE_PHD"/>
</dbReference>
<keyword evidence="3" id="KW-1185">Reference proteome</keyword>
<sequence length="890" mass="99233">MSTQHSTANGVLMPPYGNSANTPKFIWESTPGLEHHCPVCATPNSHSSVTTSCLGGHVMPCPKYHQTLFWPNKTGECDACNRSRQEHYKRHKDIVASLRELERLGVRVFPPPPPSTNAGKAGALEANGACVPMSRSQKKKAKKQQKALARGSTVNSTPYADIDRVAKAFHPDPMDRQEGFEEDHIEVDDSNFPDNLLRDSLDYAWYRRSLSQGRVVPPNIDEEVAAALKRLGVDVSPAGLKKFTKAQRSVVNRLLGLARADLHALWNEEVETAKRRGGFLRYASSKALGRMHETRMETLERLKRQGRAGEVGQVAPDVHPEEEDGQQGEAVKNEEADQREEAVENAAADQQEEAVQEMADAVDAEEIDAPTQEQVRSDSETPEAKVSGSGINDTSMEDPVMEPSKHGKSDDTLPKTAISIPLPPPTPEEHRDWDAQDNKAKFRRTVENTYIPPARTTLKARDFFKAGVYNLHNHDIWAQPRDTPLERLVDPEKAYVWTSNHHVDPKRPRYDDWKAFMTHMKMPIHRPYVTVPIMPDGVFSTHVDVGAPAKASSSRLVVPMGEDAYMAEEQLIDEAVKALLKGAAGCPPGHVAMLMSNHIVPFVFDATQPAPDFLVEQFSRGDGFWAEQCWQYHLVGSMNQRNLMLRDGLLRKKDLKMATAEDAAQIEQLERPLNNGLPRGCICGGLHTERMVECENAQCHLSGVPVHARCVDVIYAPVEGEHYFCRKCTNDLVWFAVEENTWERIEEAVGDLDEEALRLGMTSDDLTALLKGVLRLVHSDAGTQAFVDFVKKAANPVPVEKIAKQVVSLVEDSKKMGMAKLEARDAYMCIYGVRTLEECARAQDEGEMREEENNLNWGIENLGPNARKLFLSDPVKGAEAVVRWDMAKHL</sequence>